<comment type="caution">
    <text evidence="2">The sequence shown here is derived from an EMBL/GenBank/DDBJ whole genome shotgun (WGS) entry which is preliminary data.</text>
</comment>
<keyword evidence="1" id="KW-1133">Transmembrane helix</keyword>
<protein>
    <submittedName>
        <fullName evidence="2">Uncharacterized protein</fullName>
    </submittedName>
</protein>
<sequence>MDLLVGLLLIVKLTALTLGGIVSLMAYRAYSRTRIAGLQYFAVGLAIITLGTFLVGVFHHIGGASVTIGMLLESVIISVGFIVMIVGLYET</sequence>
<keyword evidence="3" id="KW-1185">Reference proteome</keyword>
<name>A0A3P3RD22_9EURY</name>
<dbReference type="EMBL" id="RRCH01000014">
    <property type="protein sequence ID" value="RRJ31397.1"/>
    <property type="molecule type" value="Genomic_DNA"/>
</dbReference>
<dbReference type="RefSeq" id="WP_124954349.1">
    <property type="nucleotide sequence ID" value="NZ_RRCH01000014.1"/>
</dbReference>
<accession>A0A3P3RD22</accession>
<dbReference type="InterPro" id="IPR055943">
    <property type="entry name" value="DUF7521"/>
</dbReference>
<feature type="transmembrane region" description="Helical" evidence="1">
    <location>
        <begin position="67"/>
        <end position="89"/>
    </location>
</feature>
<dbReference type="AlphaFoldDB" id="A0A3P3RD22"/>
<dbReference type="Pfam" id="PF24365">
    <property type="entry name" value="DUF7521"/>
    <property type="match status" value="1"/>
</dbReference>
<keyword evidence="1" id="KW-0472">Membrane</keyword>
<organism evidence="2 3">
    <name type="scientific">Halocatena pleomorpha</name>
    <dbReference type="NCBI Taxonomy" id="1785090"/>
    <lineage>
        <taxon>Archaea</taxon>
        <taxon>Methanobacteriati</taxon>
        <taxon>Methanobacteriota</taxon>
        <taxon>Stenosarchaea group</taxon>
        <taxon>Halobacteria</taxon>
        <taxon>Halobacteriales</taxon>
        <taxon>Natronomonadaceae</taxon>
        <taxon>Halocatena</taxon>
    </lineage>
</organism>
<proteinExistence type="predicted"/>
<gene>
    <name evidence="2" type="ORF">EIK79_06665</name>
</gene>
<keyword evidence="1" id="KW-0812">Transmembrane</keyword>
<dbReference type="OrthoDB" id="170398at2157"/>
<evidence type="ECO:0000313" key="3">
    <source>
        <dbReference type="Proteomes" id="UP000282322"/>
    </source>
</evidence>
<feature type="transmembrane region" description="Helical" evidence="1">
    <location>
        <begin position="39"/>
        <end position="61"/>
    </location>
</feature>
<feature type="transmembrane region" description="Helical" evidence="1">
    <location>
        <begin position="6"/>
        <end position="27"/>
    </location>
</feature>
<reference evidence="2 3" key="1">
    <citation type="submission" date="2018-11" db="EMBL/GenBank/DDBJ databases">
        <title>Taxonoimc description of Halomarina strain SPP-AMP-1.</title>
        <authorList>
            <person name="Pal Y."/>
            <person name="Srinivasana K."/>
            <person name="Verma A."/>
            <person name="Kumar P."/>
        </authorList>
    </citation>
    <scope>NUCLEOTIDE SEQUENCE [LARGE SCALE GENOMIC DNA]</scope>
    <source>
        <strain evidence="2 3">SPP-AMP-1</strain>
    </source>
</reference>
<evidence type="ECO:0000256" key="1">
    <source>
        <dbReference type="SAM" id="Phobius"/>
    </source>
</evidence>
<dbReference type="Proteomes" id="UP000282322">
    <property type="component" value="Unassembled WGS sequence"/>
</dbReference>
<evidence type="ECO:0000313" key="2">
    <source>
        <dbReference type="EMBL" id="RRJ31397.1"/>
    </source>
</evidence>